<accession>A0AAD4MQW3</accession>
<evidence type="ECO:0000313" key="3">
    <source>
        <dbReference type="Proteomes" id="UP001201812"/>
    </source>
</evidence>
<comment type="caution">
    <text evidence="2">The sequence shown here is derived from an EMBL/GenBank/DDBJ whole genome shotgun (WGS) entry which is preliminary data.</text>
</comment>
<feature type="signal peptide" evidence="1">
    <location>
        <begin position="1"/>
        <end position="21"/>
    </location>
</feature>
<proteinExistence type="predicted"/>
<feature type="chain" id="PRO_5041990433" evidence="1">
    <location>
        <begin position="22"/>
        <end position="117"/>
    </location>
</feature>
<sequence length="117" mass="13371">MAFFRKTAAIFLFFFLGFGAAKHLKFGYSEALWTTNDEVCFPCVKKCVLAFYDESLYKCDWEDRPCICSGLRKGIDCMEACPDGSGCPKHLFLRRFKKQFVMLCPGSDRKLAQGFFG</sequence>
<keyword evidence="1" id="KW-0732">Signal</keyword>
<dbReference type="EMBL" id="JAKKPZ010000089">
    <property type="protein sequence ID" value="KAI1702998.1"/>
    <property type="molecule type" value="Genomic_DNA"/>
</dbReference>
<dbReference type="AlphaFoldDB" id="A0AAD4MQW3"/>
<gene>
    <name evidence="2" type="ORF">DdX_15151</name>
</gene>
<organism evidence="2 3">
    <name type="scientific">Ditylenchus destructor</name>
    <dbReference type="NCBI Taxonomy" id="166010"/>
    <lineage>
        <taxon>Eukaryota</taxon>
        <taxon>Metazoa</taxon>
        <taxon>Ecdysozoa</taxon>
        <taxon>Nematoda</taxon>
        <taxon>Chromadorea</taxon>
        <taxon>Rhabditida</taxon>
        <taxon>Tylenchina</taxon>
        <taxon>Tylenchomorpha</taxon>
        <taxon>Sphaerularioidea</taxon>
        <taxon>Anguinidae</taxon>
        <taxon>Anguininae</taxon>
        <taxon>Ditylenchus</taxon>
    </lineage>
</organism>
<evidence type="ECO:0000256" key="1">
    <source>
        <dbReference type="SAM" id="SignalP"/>
    </source>
</evidence>
<evidence type="ECO:0000313" key="2">
    <source>
        <dbReference type="EMBL" id="KAI1702998.1"/>
    </source>
</evidence>
<protein>
    <submittedName>
        <fullName evidence="2">Uncharacterized protein</fullName>
    </submittedName>
</protein>
<dbReference type="Proteomes" id="UP001201812">
    <property type="component" value="Unassembled WGS sequence"/>
</dbReference>
<reference evidence="2" key="1">
    <citation type="submission" date="2022-01" db="EMBL/GenBank/DDBJ databases">
        <title>Genome Sequence Resource for Two Populations of Ditylenchus destructor, the Migratory Endoparasitic Phytonematode.</title>
        <authorList>
            <person name="Zhang H."/>
            <person name="Lin R."/>
            <person name="Xie B."/>
        </authorList>
    </citation>
    <scope>NUCLEOTIDE SEQUENCE</scope>
    <source>
        <strain evidence="2">BazhouSP</strain>
    </source>
</reference>
<name>A0AAD4MQW3_9BILA</name>
<keyword evidence="3" id="KW-1185">Reference proteome</keyword>